<dbReference type="PANTHER" id="PTHR44757">
    <property type="entry name" value="DIGUANYLATE CYCLASE DGCP"/>
    <property type="match status" value="1"/>
</dbReference>
<dbReference type="NCBIfam" id="TIGR00229">
    <property type="entry name" value="sensory_box"/>
    <property type="match status" value="2"/>
</dbReference>
<dbReference type="RefSeq" id="WP_081851021.1">
    <property type="nucleotide sequence ID" value="NZ_BMEG01000003.1"/>
</dbReference>
<dbReference type="InterPro" id="IPR000700">
    <property type="entry name" value="PAS-assoc_C"/>
</dbReference>
<dbReference type="InterPro" id="IPR000014">
    <property type="entry name" value="PAS"/>
</dbReference>
<keyword evidence="2" id="KW-1133">Transmembrane helix</keyword>
<feature type="transmembrane region" description="Helical" evidence="2">
    <location>
        <begin position="89"/>
        <end position="110"/>
    </location>
</feature>
<dbReference type="PANTHER" id="PTHR44757:SF2">
    <property type="entry name" value="BIOFILM ARCHITECTURE MAINTENANCE PROTEIN MBAA"/>
    <property type="match status" value="1"/>
</dbReference>
<dbReference type="Pfam" id="PF00990">
    <property type="entry name" value="GGDEF"/>
    <property type="match status" value="1"/>
</dbReference>
<feature type="domain" description="PAC" evidence="4">
    <location>
        <begin position="500"/>
        <end position="554"/>
    </location>
</feature>
<feature type="domain" description="PAS" evidence="3">
    <location>
        <begin position="423"/>
        <end position="473"/>
    </location>
</feature>
<evidence type="ECO:0000259" key="3">
    <source>
        <dbReference type="PROSITE" id="PS50112"/>
    </source>
</evidence>
<dbReference type="SUPFAM" id="SSF141868">
    <property type="entry name" value="EAL domain-like"/>
    <property type="match status" value="1"/>
</dbReference>
<evidence type="ECO:0000313" key="8">
    <source>
        <dbReference type="Proteomes" id="UP000597138"/>
    </source>
</evidence>
<evidence type="ECO:0000259" key="5">
    <source>
        <dbReference type="PROSITE" id="PS50883"/>
    </source>
</evidence>
<dbReference type="CDD" id="cd01949">
    <property type="entry name" value="GGDEF"/>
    <property type="match status" value="1"/>
</dbReference>
<dbReference type="PROSITE" id="PS50887">
    <property type="entry name" value="GGDEF"/>
    <property type="match status" value="1"/>
</dbReference>
<evidence type="ECO:0000256" key="1">
    <source>
        <dbReference type="SAM" id="MobiDB-lite"/>
    </source>
</evidence>
<protein>
    <recommendedName>
        <fullName evidence="9">Diguanylate cyclase</fullName>
    </recommendedName>
</protein>
<dbReference type="Gene3D" id="3.30.70.270">
    <property type="match status" value="1"/>
</dbReference>
<dbReference type="InterPro" id="IPR052155">
    <property type="entry name" value="Biofilm_reg_signaling"/>
</dbReference>
<keyword evidence="8" id="KW-1185">Reference proteome</keyword>
<reference evidence="8" key="1">
    <citation type="journal article" date="2019" name="Int. J. Syst. Evol. Microbiol.">
        <title>The Global Catalogue of Microorganisms (GCM) 10K type strain sequencing project: providing services to taxonomists for standard genome sequencing and annotation.</title>
        <authorList>
            <consortium name="The Broad Institute Genomics Platform"/>
            <consortium name="The Broad Institute Genome Sequencing Center for Infectious Disease"/>
            <person name="Wu L."/>
            <person name="Ma J."/>
        </authorList>
    </citation>
    <scope>NUCLEOTIDE SEQUENCE [LARGE SCALE GENOMIC DNA]</scope>
    <source>
        <strain evidence="8">CGMCC 1.11013</strain>
    </source>
</reference>
<dbReference type="Proteomes" id="UP000597138">
    <property type="component" value="Unassembled WGS sequence"/>
</dbReference>
<evidence type="ECO:0000259" key="6">
    <source>
        <dbReference type="PROSITE" id="PS50887"/>
    </source>
</evidence>
<sequence length="999" mass="109051">MSTANTAIVPINRGTRQADITRECGSEKISTVSVAGESATSRGLSYVCYCINQNEMRTIAPRLDYRAQLANTVALFLDMIRSRGLVRRLVAGTLLIAVTTSAALACYWASVSHAREQAALNDALAVSAQLELLATLHIDANADFLQGVGTARFSSNAWPVARTAAVMRSYDFLEKSFGNNAAALYQLSALRSGTASLASQLDKAANEVASAGPLRMIDPSRLEAANKTLQKIMHMVSELQRMQNSELAAMQSRAQAQLARQRITFALALAFGLCCFGYALSFAHRASLARNAARITARQAHDRFIEYFEQHPLAMLIYDIQTRLILTANAAAQRQYGGDLGTLRRITVDELRPLDGIEPFRQDLLTYIRSGSKAGSAGVRRHSTLDGRTLHVDVSYHFLEYAGHSACFITAADVSEHETARAELRIRSRALDASQNAVLITESGHSQAEPRVVYTNPAFERLTGLAANEVLGERAKVVLSAAFSGEHAPTPINRNSDGINDGSTVVSGKRADGTLFWAQRQVSPVIDERGVATHAVTVFSDISERIRDQQRLSWLASSDPLTQLPNRAALHARLGELIATASSRGHRVAAVFIDLDNFKEINDSLGHTAGDCVLKEVAGRLSREVREPDVVGRIAGDEFVALLSGSDIDRLIDEARRLHRSANAAFPVGEGIVESRASVGMAVFPDHTTNAEELIRCADAAMYHAKRERDGAMRIFDRSLAVANAERLHLTQQLQHALKCDDFRLAYQPRITVSGSRTVAFEALLRWTDATRGDVSPATFIPLAEEKGLIVPIGEWVLRNACLQARKWADDYPDIVVSINVSPLQFLRSDFAKTLERTMHSVGVNPRNVELEVTESVLMTPVALACLHQIRRLGVSIAIDDFGTGFSSLTYIRDFKADCIKLDMSFVHGIGVSTIDEVIVRAVLAMAHTLGMRVVAEGVETPEQLAFLADHRCDQIQGFYLGKPMPASDASATLARSNNGSEHRTGKPVQRPHLQVIDS</sequence>
<dbReference type="InterPro" id="IPR000160">
    <property type="entry name" value="GGDEF_dom"/>
</dbReference>
<dbReference type="SUPFAM" id="SSF55073">
    <property type="entry name" value="Nucleotide cyclase"/>
    <property type="match status" value="1"/>
</dbReference>
<dbReference type="PROSITE" id="PS50883">
    <property type="entry name" value="EAL"/>
    <property type="match status" value="1"/>
</dbReference>
<dbReference type="PROSITE" id="PS50112">
    <property type="entry name" value="PAS"/>
    <property type="match status" value="1"/>
</dbReference>
<dbReference type="InterPro" id="IPR001633">
    <property type="entry name" value="EAL_dom"/>
</dbReference>
<dbReference type="CDD" id="cd01948">
    <property type="entry name" value="EAL"/>
    <property type="match status" value="1"/>
</dbReference>
<dbReference type="PROSITE" id="PS50113">
    <property type="entry name" value="PAC"/>
    <property type="match status" value="1"/>
</dbReference>
<feature type="compositionally biased region" description="Polar residues" evidence="1">
    <location>
        <begin position="970"/>
        <end position="980"/>
    </location>
</feature>
<dbReference type="InterPro" id="IPR029787">
    <property type="entry name" value="Nucleotide_cyclase"/>
</dbReference>
<dbReference type="InterPro" id="IPR001610">
    <property type="entry name" value="PAC"/>
</dbReference>
<dbReference type="Gene3D" id="3.30.450.20">
    <property type="entry name" value="PAS domain"/>
    <property type="match status" value="2"/>
</dbReference>
<keyword evidence="2" id="KW-0812">Transmembrane</keyword>
<dbReference type="InterPro" id="IPR043128">
    <property type="entry name" value="Rev_trsase/Diguanyl_cyclase"/>
</dbReference>
<dbReference type="NCBIfam" id="TIGR00254">
    <property type="entry name" value="GGDEF"/>
    <property type="match status" value="1"/>
</dbReference>
<feature type="domain" description="EAL" evidence="5">
    <location>
        <begin position="727"/>
        <end position="978"/>
    </location>
</feature>
<dbReference type="SMART" id="SM00052">
    <property type="entry name" value="EAL"/>
    <property type="match status" value="1"/>
</dbReference>
<dbReference type="EMBL" id="BMEG01000003">
    <property type="protein sequence ID" value="GGD70412.1"/>
    <property type="molecule type" value="Genomic_DNA"/>
</dbReference>
<feature type="region of interest" description="Disordered" evidence="1">
    <location>
        <begin position="970"/>
        <end position="999"/>
    </location>
</feature>
<keyword evidence="2" id="KW-0472">Membrane</keyword>
<dbReference type="SMART" id="SM00086">
    <property type="entry name" value="PAC"/>
    <property type="match status" value="1"/>
</dbReference>
<evidence type="ECO:0000313" key="7">
    <source>
        <dbReference type="EMBL" id="GGD70412.1"/>
    </source>
</evidence>
<feature type="transmembrane region" description="Helical" evidence="2">
    <location>
        <begin position="263"/>
        <end position="283"/>
    </location>
</feature>
<gene>
    <name evidence="7" type="ORF">GCM10010985_26130</name>
</gene>
<organism evidence="7 8">
    <name type="scientific">Caballeronia grimmiae</name>
    <dbReference type="NCBI Taxonomy" id="1071679"/>
    <lineage>
        <taxon>Bacteria</taxon>
        <taxon>Pseudomonadati</taxon>
        <taxon>Pseudomonadota</taxon>
        <taxon>Betaproteobacteria</taxon>
        <taxon>Burkholderiales</taxon>
        <taxon>Burkholderiaceae</taxon>
        <taxon>Caballeronia</taxon>
    </lineage>
</organism>
<dbReference type="SMART" id="SM00091">
    <property type="entry name" value="PAS"/>
    <property type="match status" value="2"/>
</dbReference>
<evidence type="ECO:0008006" key="9">
    <source>
        <dbReference type="Google" id="ProtNLM"/>
    </source>
</evidence>
<dbReference type="InterPro" id="IPR035919">
    <property type="entry name" value="EAL_sf"/>
</dbReference>
<accession>A0ABQ1RK82</accession>
<dbReference type="InterPro" id="IPR035965">
    <property type="entry name" value="PAS-like_dom_sf"/>
</dbReference>
<dbReference type="Gene3D" id="3.20.20.450">
    <property type="entry name" value="EAL domain"/>
    <property type="match status" value="1"/>
</dbReference>
<name>A0ABQ1RK82_9BURK</name>
<evidence type="ECO:0000256" key="2">
    <source>
        <dbReference type="SAM" id="Phobius"/>
    </source>
</evidence>
<proteinExistence type="predicted"/>
<feature type="domain" description="GGDEF" evidence="6">
    <location>
        <begin position="586"/>
        <end position="718"/>
    </location>
</feature>
<dbReference type="Pfam" id="PF00563">
    <property type="entry name" value="EAL"/>
    <property type="match status" value="1"/>
</dbReference>
<dbReference type="SMART" id="SM00267">
    <property type="entry name" value="GGDEF"/>
    <property type="match status" value="1"/>
</dbReference>
<comment type="caution">
    <text evidence="7">The sequence shown here is derived from an EMBL/GenBank/DDBJ whole genome shotgun (WGS) entry which is preliminary data.</text>
</comment>
<evidence type="ECO:0000259" key="4">
    <source>
        <dbReference type="PROSITE" id="PS50113"/>
    </source>
</evidence>
<dbReference type="CDD" id="cd00130">
    <property type="entry name" value="PAS"/>
    <property type="match status" value="1"/>
</dbReference>
<dbReference type="SUPFAM" id="SSF55785">
    <property type="entry name" value="PYP-like sensor domain (PAS domain)"/>
    <property type="match status" value="2"/>
</dbReference>
<dbReference type="Pfam" id="PF13426">
    <property type="entry name" value="PAS_9"/>
    <property type="match status" value="1"/>
</dbReference>